<dbReference type="AlphaFoldDB" id="A0A2R7YS59"/>
<dbReference type="SUPFAM" id="SSF46785">
    <property type="entry name" value="Winged helix' DNA-binding domain"/>
    <property type="match status" value="1"/>
</dbReference>
<evidence type="ECO:0000313" key="1">
    <source>
        <dbReference type="EMBL" id="PUA79133.1"/>
    </source>
</evidence>
<protein>
    <submittedName>
        <fullName evidence="1">DUF3253 domain-containing protein</fullName>
    </submittedName>
</protein>
<dbReference type="Proteomes" id="UP000244867">
    <property type="component" value="Unassembled WGS sequence"/>
</dbReference>
<evidence type="ECO:0000313" key="2">
    <source>
        <dbReference type="Proteomes" id="UP000244867"/>
    </source>
</evidence>
<dbReference type="Gene3D" id="1.10.10.10">
    <property type="entry name" value="Winged helix-like DNA-binding domain superfamily/Winged helix DNA-binding domain"/>
    <property type="match status" value="1"/>
</dbReference>
<organism evidence="1 2">
    <name type="scientific">Nocardioides currus</name>
    <dbReference type="NCBI Taxonomy" id="2133958"/>
    <lineage>
        <taxon>Bacteria</taxon>
        <taxon>Bacillati</taxon>
        <taxon>Actinomycetota</taxon>
        <taxon>Actinomycetes</taxon>
        <taxon>Propionibacteriales</taxon>
        <taxon>Nocardioidaceae</taxon>
        <taxon>Nocardioides</taxon>
    </lineage>
</organism>
<dbReference type="RefSeq" id="WP_108346561.1">
    <property type="nucleotide sequence ID" value="NZ_PYXZ01000012.1"/>
</dbReference>
<dbReference type="InterPro" id="IPR021660">
    <property type="entry name" value="DUF3253"/>
</dbReference>
<accession>A0A2R7YS59</accession>
<sequence length="166" mass="18153">MARDGDEVERTADGHHIVVDGRKWRATDPAIPEKLRAELVKELMRARRLVGSQGDAARPLVDDAKVALGERGEPWWEEPSESGRRDRLAATIRSLLRHRDGTTICPSDAARVVGGDGWRDVVPVAREVAHDLVGAEVVVVQQKGRPVDVRTAKGPVRIAPGPSLTR</sequence>
<keyword evidence="2" id="KW-1185">Reference proteome</keyword>
<dbReference type="Pfam" id="PF11625">
    <property type="entry name" value="DUF3253"/>
    <property type="match status" value="1"/>
</dbReference>
<dbReference type="InterPro" id="IPR036390">
    <property type="entry name" value="WH_DNA-bd_sf"/>
</dbReference>
<gene>
    <name evidence="1" type="ORF">C7S10_20565</name>
</gene>
<reference evidence="1 2" key="1">
    <citation type="submission" date="2018-03" db="EMBL/GenBank/DDBJ databases">
        <authorList>
            <person name="Keele B.F."/>
        </authorList>
    </citation>
    <scope>NUCLEOTIDE SEQUENCE [LARGE SCALE GENOMIC DNA]</scope>
    <source>
        <strain evidence="1 2">IB-3</strain>
    </source>
</reference>
<dbReference type="InterPro" id="IPR036388">
    <property type="entry name" value="WH-like_DNA-bd_sf"/>
</dbReference>
<proteinExistence type="predicted"/>
<dbReference type="EMBL" id="PYXZ01000012">
    <property type="protein sequence ID" value="PUA79133.1"/>
    <property type="molecule type" value="Genomic_DNA"/>
</dbReference>
<name>A0A2R7YS59_9ACTN</name>
<comment type="caution">
    <text evidence="1">The sequence shown here is derived from an EMBL/GenBank/DDBJ whole genome shotgun (WGS) entry which is preliminary data.</text>
</comment>
<dbReference type="OrthoDB" id="34459at2"/>